<dbReference type="KEGG" id="mets:DK389_05565"/>
<dbReference type="AlphaFoldDB" id="A0A2U8W413"/>
<name>A0A2U8W413_9HYPH</name>
<keyword evidence="2" id="KW-1185">Reference proteome</keyword>
<organism evidence="1 2">
    <name type="scientific">Methylobacterium durans</name>
    <dbReference type="NCBI Taxonomy" id="2202825"/>
    <lineage>
        <taxon>Bacteria</taxon>
        <taxon>Pseudomonadati</taxon>
        <taxon>Pseudomonadota</taxon>
        <taxon>Alphaproteobacteria</taxon>
        <taxon>Hyphomicrobiales</taxon>
        <taxon>Methylobacteriaceae</taxon>
        <taxon>Methylobacterium</taxon>
    </lineage>
</organism>
<evidence type="ECO:0000313" key="1">
    <source>
        <dbReference type="EMBL" id="AWN40102.1"/>
    </source>
</evidence>
<gene>
    <name evidence="1" type="ORF">DK389_05565</name>
</gene>
<reference evidence="2" key="1">
    <citation type="submission" date="2018-05" db="EMBL/GenBank/DDBJ databases">
        <title>Complete Genome Sequence of Methylobacterium sp. 17SD2-17.</title>
        <authorList>
            <person name="Srinivasan S."/>
        </authorList>
    </citation>
    <scope>NUCLEOTIDE SEQUENCE [LARGE SCALE GENOMIC DNA]</scope>
    <source>
        <strain evidence="2">17SD2-17</strain>
    </source>
</reference>
<dbReference type="Proteomes" id="UP000245926">
    <property type="component" value="Chromosome"/>
</dbReference>
<accession>A0A2U8W413</accession>
<dbReference type="EMBL" id="CP029550">
    <property type="protein sequence ID" value="AWN40102.1"/>
    <property type="molecule type" value="Genomic_DNA"/>
</dbReference>
<evidence type="ECO:0000313" key="2">
    <source>
        <dbReference type="Proteomes" id="UP000245926"/>
    </source>
</evidence>
<proteinExistence type="predicted"/>
<protein>
    <submittedName>
        <fullName evidence="1">Uncharacterized protein</fullName>
    </submittedName>
</protein>
<sequence>MHRYGERGGRTDMGRDEQIAAAKVCALAVLDEGKPNKAVSTFIVELRKHPAMALIITADKQAIGLEAAFLGPYYVRAWINSF</sequence>